<dbReference type="AlphaFoldDB" id="A0A368U3N1"/>
<evidence type="ECO:0000313" key="2">
    <source>
        <dbReference type="EMBL" id="RCV91614.1"/>
    </source>
</evidence>
<dbReference type="EMBL" id="QPII01000001">
    <property type="protein sequence ID" value="RCV91614.1"/>
    <property type="molecule type" value="Genomic_DNA"/>
</dbReference>
<feature type="region of interest" description="Disordered" evidence="1">
    <location>
        <begin position="1"/>
        <end position="25"/>
    </location>
</feature>
<evidence type="ECO:0000256" key="1">
    <source>
        <dbReference type="SAM" id="MobiDB-lite"/>
    </source>
</evidence>
<evidence type="ECO:0000313" key="3">
    <source>
        <dbReference type="Proteomes" id="UP000252405"/>
    </source>
</evidence>
<organism evidence="2 3">
    <name type="scientific">Billgrantia montanilacus</name>
    <dbReference type="NCBI Taxonomy" id="2282305"/>
    <lineage>
        <taxon>Bacteria</taxon>
        <taxon>Pseudomonadati</taxon>
        <taxon>Pseudomonadota</taxon>
        <taxon>Gammaproteobacteria</taxon>
        <taxon>Oceanospirillales</taxon>
        <taxon>Halomonadaceae</taxon>
        <taxon>Billgrantia</taxon>
    </lineage>
</organism>
<dbReference type="Proteomes" id="UP000252405">
    <property type="component" value="Unassembled WGS sequence"/>
</dbReference>
<protein>
    <submittedName>
        <fullName evidence="2">Uncharacterized protein</fullName>
    </submittedName>
</protein>
<name>A0A368U3N1_9GAMM</name>
<reference evidence="2 3" key="1">
    <citation type="submission" date="2018-07" db="EMBL/GenBank/DDBJ databases">
        <title>Halomonas montanilacus sp. nov., isolated from Lake Pengyan on Tibetan Plateau.</title>
        <authorList>
            <person name="Lu H."/>
            <person name="Xing P."/>
            <person name="Wu Q."/>
        </authorList>
    </citation>
    <scope>NUCLEOTIDE SEQUENCE [LARGE SCALE GENOMIC DNA]</scope>
    <source>
        <strain evidence="2 3">PYC7W</strain>
    </source>
</reference>
<proteinExistence type="predicted"/>
<sequence length="62" mass="6669">MAKTNQNVTDEIAHRTSNSGAGGLHRSFGYALGTKVLRGRIVKIPWVTGDIFVDFHGGKAIT</sequence>
<keyword evidence="3" id="KW-1185">Reference proteome</keyword>
<gene>
    <name evidence="2" type="ORF">DU505_00615</name>
</gene>
<feature type="compositionally biased region" description="Polar residues" evidence="1">
    <location>
        <begin position="1"/>
        <end position="19"/>
    </location>
</feature>
<comment type="caution">
    <text evidence="2">The sequence shown here is derived from an EMBL/GenBank/DDBJ whole genome shotgun (WGS) entry which is preliminary data.</text>
</comment>
<accession>A0A368U3N1</accession>